<gene>
    <name evidence="2" type="ORF">PENTCL1PPCAC_20561</name>
</gene>
<comment type="caution">
    <text evidence="2">The sequence shown here is derived from an EMBL/GenBank/DDBJ whole genome shotgun (WGS) entry which is preliminary data.</text>
</comment>
<dbReference type="AlphaFoldDB" id="A0AAV5TVC6"/>
<dbReference type="EMBL" id="BTSX01000005">
    <property type="protein sequence ID" value="GMS98386.1"/>
    <property type="molecule type" value="Genomic_DNA"/>
</dbReference>
<reference evidence="2" key="1">
    <citation type="submission" date="2023-10" db="EMBL/GenBank/DDBJ databases">
        <title>Genome assembly of Pristionchus species.</title>
        <authorList>
            <person name="Yoshida K."/>
            <person name="Sommer R.J."/>
        </authorList>
    </citation>
    <scope>NUCLEOTIDE SEQUENCE</scope>
    <source>
        <strain evidence="2">RS0144</strain>
    </source>
</reference>
<dbReference type="InterPro" id="IPR001810">
    <property type="entry name" value="F-box_dom"/>
</dbReference>
<dbReference type="Pfam" id="PF00646">
    <property type="entry name" value="F-box"/>
    <property type="match status" value="1"/>
</dbReference>
<evidence type="ECO:0000313" key="3">
    <source>
        <dbReference type="Proteomes" id="UP001432027"/>
    </source>
</evidence>
<dbReference type="Proteomes" id="UP001432027">
    <property type="component" value="Unassembled WGS sequence"/>
</dbReference>
<evidence type="ECO:0000313" key="2">
    <source>
        <dbReference type="EMBL" id="GMS98386.1"/>
    </source>
</evidence>
<feature type="domain" description="F-box" evidence="1">
    <location>
        <begin position="20"/>
        <end position="60"/>
    </location>
</feature>
<sequence>MADGEHISLSRDEMARPEWLPTEIWTDILSHLPDRDRLSLRACSRGMEHAISLTDFQADYNYCRLAGYPDKLMLRLSKWIRMKTDYSEEGLDKLLHMRKRLFRRVFSIAMTISGVNFNIVSAEYVNCLLEDTKFGELTLIIHAREYNHDILDVLQKPARYTVRVIFKGFMPDRKLLTDLHPMRILKIDQTATPLDHDVFLTLVKNRHRSFAVSCVAFDSTQTVLDAVKSVALNSESQKVSIVVQWSTICEFLTLIGFERTERIIHYRFFDRHVSTFIKTSEHELIFELRIYSHSDPKYGFELKNDNVIVKFSPVKLYSDDYSLIIENKLATLDVTYEN</sequence>
<protein>
    <recommendedName>
        <fullName evidence="1">F-box domain-containing protein</fullName>
    </recommendedName>
</protein>
<dbReference type="InterPro" id="IPR036047">
    <property type="entry name" value="F-box-like_dom_sf"/>
</dbReference>
<keyword evidence="3" id="KW-1185">Reference proteome</keyword>
<dbReference type="SUPFAM" id="SSF81383">
    <property type="entry name" value="F-box domain"/>
    <property type="match status" value="1"/>
</dbReference>
<dbReference type="CDD" id="cd09917">
    <property type="entry name" value="F-box_SF"/>
    <property type="match status" value="1"/>
</dbReference>
<dbReference type="SMART" id="SM00256">
    <property type="entry name" value="FBOX"/>
    <property type="match status" value="1"/>
</dbReference>
<evidence type="ECO:0000259" key="1">
    <source>
        <dbReference type="SMART" id="SM00256"/>
    </source>
</evidence>
<proteinExistence type="predicted"/>
<name>A0AAV5TVC6_9BILA</name>
<organism evidence="2 3">
    <name type="scientific">Pristionchus entomophagus</name>
    <dbReference type="NCBI Taxonomy" id="358040"/>
    <lineage>
        <taxon>Eukaryota</taxon>
        <taxon>Metazoa</taxon>
        <taxon>Ecdysozoa</taxon>
        <taxon>Nematoda</taxon>
        <taxon>Chromadorea</taxon>
        <taxon>Rhabditida</taxon>
        <taxon>Rhabditina</taxon>
        <taxon>Diplogasteromorpha</taxon>
        <taxon>Diplogasteroidea</taxon>
        <taxon>Neodiplogasteridae</taxon>
        <taxon>Pristionchus</taxon>
    </lineage>
</organism>
<accession>A0AAV5TVC6</accession>